<sequence>MEELAQEKKKEIIVLAPYTFDPLTKILRKWGLLVKNSWLNIEPSQEEVDVAIAAIEEAADILKQRHF</sequence>
<organism evidence="1 2">
    <name type="scientific">Candidatus Portnoybacteria bacterium CG11_big_fil_rev_8_21_14_0_20_40_15</name>
    <dbReference type="NCBI Taxonomy" id="1974817"/>
    <lineage>
        <taxon>Bacteria</taxon>
        <taxon>Candidatus Portnoyibacteriota</taxon>
    </lineage>
</organism>
<protein>
    <submittedName>
        <fullName evidence="1">Uncharacterized protein</fullName>
    </submittedName>
</protein>
<evidence type="ECO:0000313" key="1">
    <source>
        <dbReference type="EMBL" id="PIQ75361.1"/>
    </source>
</evidence>
<evidence type="ECO:0000313" key="2">
    <source>
        <dbReference type="Proteomes" id="UP000229317"/>
    </source>
</evidence>
<comment type="caution">
    <text evidence="1">The sequence shown here is derived from an EMBL/GenBank/DDBJ whole genome shotgun (WGS) entry which is preliminary data.</text>
</comment>
<name>A0A2H0KT74_9BACT</name>
<accession>A0A2H0KT74</accession>
<dbReference type="EMBL" id="PCVO01000024">
    <property type="protein sequence ID" value="PIQ75361.1"/>
    <property type="molecule type" value="Genomic_DNA"/>
</dbReference>
<dbReference type="AlphaFoldDB" id="A0A2H0KT74"/>
<dbReference type="Proteomes" id="UP000229317">
    <property type="component" value="Unassembled WGS sequence"/>
</dbReference>
<proteinExistence type="predicted"/>
<gene>
    <name evidence="1" type="ORF">COV84_01650</name>
</gene>
<reference evidence="1 2" key="1">
    <citation type="submission" date="2017-09" db="EMBL/GenBank/DDBJ databases">
        <title>Depth-based differentiation of microbial function through sediment-hosted aquifers and enrichment of novel symbionts in the deep terrestrial subsurface.</title>
        <authorList>
            <person name="Probst A.J."/>
            <person name="Ladd B."/>
            <person name="Jarett J.K."/>
            <person name="Geller-Mcgrath D.E."/>
            <person name="Sieber C.M."/>
            <person name="Emerson J.B."/>
            <person name="Anantharaman K."/>
            <person name="Thomas B.C."/>
            <person name="Malmstrom R."/>
            <person name="Stieglmeier M."/>
            <person name="Klingl A."/>
            <person name="Woyke T."/>
            <person name="Ryan C.M."/>
            <person name="Banfield J.F."/>
        </authorList>
    </citation>
    <scope>NUCLEOTIDE SEQUENCE [LARGE SCALE GENOMIC DNA]</scope>
    <source>
        <strain evidence="1">CG11_big_fil_rev_8_21_14_0_20_40_15</strain>
    </source>
</reference>